<evidence type="ECO:0000313" key="7">
    <source>
        <dbReference type="EMBL" id="TDL15427.1"/>
    </source>
</evidence>
<feature type="domain" description="Urease" evidence="6">
    <location>
        <begin position="1"/>
        <end position="286"/>
    </location>
</feature>
<evidence type="ECO:0000256" key="1">
    <source>
        <dbReference type="ARBA" id="ARBA00004897"/>
    </source>
</evidence>
<evidence type="ECO:0000256" key="3">
    <source>
        <dbReference type="ARBA" id="ARBA00022596"/>
    </source>
</evidence>
<dbReference type="GO" id="GO:0016151">
    <property type="term" value="F:nickel cation binding"/>
    <property type="evidence" value="ECO:0007669"/>
    <property type="project" value="InterPro"/>
</dbReference>
<accession>A0A4Y7PJ73</accession>
<dbReference type="UniPathway" id="UPA00258">
    <property type="reaction ID" value="UER00370"/>
</dbReference>
<dbReference type="InterPro" id="IPR032466">
    <property type="entry name" value="Metal_Hydrolase"/>
</dbReference>
<dbReference type="GO" id="GO:0043419">
    <property type="term" value="P:urea catabolic process"/>
    <property type="evidence" value="ECO:0007669"/>
    <property type="project" value="UniProtKB-UniPathway"/>
</dbReference>
<keyword evidence="3" id="KW-0533">Nickel</keyword>
<feature type="binding site" evidence="5">
    <location>
        <position position="21"/>
    </location>
    <ligand>
        <name>substrate</name>
    </ligand>
</feature>
<dbReference type="AlphaFoldDB" id="A0A4Y7PJ73"/>
<dbReference type="InterPro" id="IPR050069">
    <property type="entry name" value="Urease_subunit"/>
</dbReference>
<evidence type="ECO:0000313" key="8">
    <source>
        <dbReference type="Proteomes" id="UP000294933"/>
    </source>
</evidence>
<evidence type="ECO:0000256" key="4">
    <source>
        <dbReference type="ARBA" id="ARBA00022801"/>
    </source>
</evidence>
<comment type="pathway">
    <text evidence="1">Nitrogen metabolism; urea degradation; CO(2) and NH(3) from urea (urease route): step 1/1.</text>
</comment>
<evidence type="ECO:0000259" key="6">
    <source>
        <dbReference type="PROSITE" id="PS51368"/>
    </source>
</evidence>
<evidence type="ECO:0000256" key="2">
    <source>
        <dbReference type="ARBA" id="ARBA00012934"/>
    </source>
</evidence>
<dbReference type="InterPro" id="IPR017951">
    <property type="entry name" value="Urease_asu_c"/>
</dbReference>
<protein>
    <recommendedName>
        <fullName evidence="2">urease</fullName>
        <ecNumber evidence="2">3.5.1.5</ecNumber>
    </recommendedName>
</protein>
<dbReference type="PROSITE" id="PS51368">
    <property type="entry name" value="UREASE_3"/>
    <property type="match status" value="1"/>
</dbReference>
<organism evidence="7 8">
    <name type="scientific">Rickenella mellea</name>
    <dbReference type="NCBI Taxonomy" id="50990"/>
    <lineage>
        <taxon>Eukaryota</taxon>
        <taxon>Fungi</taxon>
        <taxon>Dikarya</taxon>
        <taxon>Basidiomycota</taxon>
        <taxon>Agaricomycotina</taxon>
        <taxon>Agaricomycetes</taxon>
        <taxon>Hymenochaetales</taxon>
        <taxon>Rickenellaceae</taxon>
        <taxon>Rickenella</taxon>
    </lineage>
</organism>
<dbReference type="Pfam" id="PF01979">
    <property type="entry name" value="Amidohydro_1"/>
    <property type="match status" value="1"/>
</dbReference>
<name>A0A4Y7PJ73_9AGAM</name>
<dbReference type="GO" id="GO:0009039">
    <property type="term" value="F:urease activity"/>
    <property type="evidence" value="ECO:0007669"/>
    <property type="project" value="UniProtKB-EC"/>
</dbReference>
<proteinExistence type="predicted"/>
<keyword evidence="4 7" id="KW-0378">Hydrolase</keyword>
<dbReference type="VEuPathDB" id="FungiDB:BD410DRAFT_845176"/>
<dbReference type="SUPFAM" id="SSF51556">
    <property type="entry name" value="Metallo-dependent hydrolases"/>
    <property type="match status" value="1"/>
</dbReference>
<dbReference type="Proteomes" id="UP000294933">
    <property type="component" value="Unassembled WGS sequence"/>
</dbReference>
<dbReference type="PANTHER" id="PTHR33569:SF1">
    <property type="entry name" value="UREASE"/>
    <property type="match status" value="1"/>
</dbReference>
<gene>
    <name evidence="7" type="ORF">BD410DRAFT_845176</name>
</gene>
<dbReference type="EC" id="3.5.1.5" evidence="2"/>
<dbReference type="EMBL" id="ML170275">
    <property type="protein sequence ID" value="TDL15427.1"/>
    <property type="molecule type" value="Genomic_DNA"/>
</dbReference>
<comment type="caution">
    <text evidence="5">Lacks conserved residue(s) required for the propagation of feature annotation.</text>
</comment>
<dbReference type="PANTHER" id="PTHR33569">
    <property type="entry name" value="UREASE"/>
    <property type="match status" value="1"/>
</dbReference>
<keyword evidence="8" id="KW-1185">Reference proteome</keyword>
<dbReference type="InterPro" id="IPR011059">
    <property type="entry name" value="Metal-dep_hydrolase_composite"/>
</dbReference>
<reference evidence="7 8" key="1">
    <citation type="submission" date="2018-06" db="EMBL/GenBank/DDBJ databases">
        <title>A transcriptomic atlas of mushroom development highlights an independent origin of complex multicellularity.</title>
        <authorList>
            <consortium name="DOE Joint Genome Institute"/>
            <person name="Krizsan K."/>
            <person name="Almasi E."/>
            <person name="Merenyi Z."/>
            <person name="Sahu N."/>
            <person name="Viragh M."/>
            <person name="Koszo T."/>
            <person name="Mondo S."/>
            <person name="Kiss B."/>
            <person name="Balint B."/>
            <person name="Kues U."/>
            <person name="Barry K."/>
            <person name="Hegedus J.C."/>
            <person name="Henrissat B."/>
            <person name="Johnson J."/>
            <person name="Lipzen A."/>
            <person name="Ohm R."/>
            <person name="Nagy I."/>
            <person name="Pangilinan J."/>
            <person name="Yan J."/>
            <person name="Xiong Y."/>
            <person name="Grigoriev I.V."/>
            <person name="Hibbett D.S."/>
            <person name="Nagy L.G."/>
        </authorList>
    </citation>
    <scope>NUCLEOTIDE SEQUENCE [LARGE SCALE GENOMIC DNA]</scope>
    <source>
        <strain evidence="7 8">SZMC22713</strain>
    </source>
</reference>
<sequence length="286" mass="30810">MTLVERVGGYGESGCCGLKFHEDWGSTPAAIKNCLDVGDKYDVEARFAASEGRTIHTYHTEGAGEGHAPDIVVVFEHENVLPSSTNPTRPYAQNSLDEHLDMLIIRAENVAAQDALRDIGAISMISSDSQAMGLVGLLSDLGDKDGVDNGRVKRYVAKYNLNPAITHGINNFGAKQAMVLMNKSGVIVCAKMGYADASIPTVQPVRPQQIGAAFVPSITIVSGAVASYGLAKRAEPVRRCRTLKKKDMKWSNATPKMKDDPESYYVGADGVKMDFLSRSTAIDDKV</sequence>
<dbReference type="OrthoDB" id="1708534at2759"/>
<dbReference type="InterPro" id="IPR006680">
    <property type="entry name" value="Amidohydro-rel"/>
</dbReference>
<evidence type="ECO:0000256" key="5">
    <source>
        <dbReference type="PROSITE-ProRule" id="PRU00700"/>
    </source>
</evidence>
<dbReference type="STRING" id="50990.A0A4Y7PJ73"/>
<dbReference type="Gene3D" id="2.30.40.10">
    <property type="entry name" value="Urease, subunit C, domain 1"/>
    <property type="match status" value="1"/>
</dbReference>
<dbReference type="Gene3D" id="3.20.20.140">
    <property type="entry name" value="Metal-dependent hydrolases"/>
    <property type="match status" value="3"/>
</dbReference>